<keyword evidence="2" id="KW-1185">Reference proteome</keyword>
<name>A0AAQ3NK11_VIGMU</name>
<dbReference type="AlphaFoldDB" id="A0AAQ3NK11"/>
<accession>A0AAQ3NK11</accession>
<dbReference type="Proteomes" id="UP001374535">
    <property type="component" value="Chromosome 5"/>
</dbReference>
<dbReference type="EMBL" id="CP144696">
    <property type="protein sequence ID" value="WVZ11240.1"/>
    <property type="molecule type" value="Genomic_DNA"/>
</dbReference>
<evidence type="ECO:0000313" key="2">
    <source>
        <dbReference type="Proteomes" id="UP001374535"/>
    </source>
</evidence>
<proteinExistence type="predicted"/>
<organism evidence="1 2">
    <name type="scientific">Vigna mungo</name>
    <name type="common">Black gram</name>
    <name type="synonym">Phaseolus mungo</name>
    <dbReference type="NCBI Taxonomy" id="3915"/>
    <lineage>
        <taxon>Eukaryota</taxon>
        <taxon>Viridiplantae</taxon>
        <taxon>Streptophyta</taxon>
        <taxon>Embryophyta</taxon>
        <taxon>Tracheophyta</taxon>
        <taxon>Spermatophyta</taxon>
        <taxon>Magnoliopsida</taxon>
        <taxon>eudicotyledons</taxon>
        <taxon>Gunneridae</taxon>
        <taxon>Pentapetalae</taxon>
        <taxon>rosids</taxon>
        <taxon>fabids</taxon>
        <taxon>Fabales</taxon>
        <taxon>Fabaceae</taxon>
        <taxon>Papilionoideae</taxon>
        <taxon>50 kb inversion clade</taxon>
        <taxon>NPAAA clade</taxon>
        <taxon>indigoferoid/millettioid clade</taxon>
        <taxon>Phaseoleae</taxon>
        <taxon>Vigna</taxon>
    </lineage>
</organism>
<evidence type="ECO:0000313" key="1">
    <source>
        <dbReference type="EMBL" id="WVZ11240.1"/>
    </source>
</evidence>
<gene>
    <name evidence="1" type="ORF">V8G54_015770</name>
</gene>
<protein>
    <submittedName>
        <fullName evidence="1">Uncharacterized protein</fullName>
    </submittedName>
</protein>
<sequence length="133" mass="15148">MQIVYQSQTVNLTKTVFEIIIQTSNEYLKQFTSIILRERSYSNTLNKSSLYIIRQGDKHGNNLLMSRRMNGASKSANKCNQETIGGFMINIRHSIKHHRRTGSCVNAKFVSSLSILTVSDPNCMLNYTEKGLK</sequence>
<reference evidence="1 2" key="1">
    <citation type="journal article" date="2023" name="Life. Sci Alliance">
        <title>Evolutionary insights into 3D genome organization and epigenetic landscape of Vigna mungo.</title>
        <authorList>
            <person name="Junaid A."/>
            <person name="Singh B."/>
            <person name="Bhatia S."/>
        </authorList>
    </citation>
    <scope>NUCLEOTIDE SEQUENCE [LARGE SCALE GENOMIC DNA]</scope>
    <source>
        <strain evidence="1">Urdbean</strain>
    </source>
</reference>